<dbReference type="PANTHER" id="PTHR33240:SF15">
    <property type="entry name" value="GAG-PRO-LIKE PROTEIN"/>
    <property type="match status" value="1"/>
</dbReference>
<reference evidence="2" key="2">
    <citation type="submission" date="2021-02" db="EMBL/GenBank/DDBJ databases">
        <authorList>
            <person name="Kimball J.A."/>
            <person name="Haas M.W."/>
            <person name="Macchietto M."/>
            <person name="Kono T."/>
            <person name="Duquette J."/>
            <person name="Shao M."/>
        </authorList>
    </citation>
    <scope>NUCLEOTIDE SEQUENCE</scope>
    <source>
        <tissue evidence="2">Fresh leaf tissue</tissue>
    </source>
</reference>
<proteinExistence type="predicted"/>
<accession>A0A8J5S5P6</accession>
<dbReference type="AlphaFoldDB" id="A0A8J5S5P6"/>
<comment type="caution">
    <text evidence="2">The sequence shown here is derived from an EMBL/GenBank/DDBJ whole genome shotgun (WGS) entry which is preliminary data.</text>
</comment>
<keyword evidence="3" id="KW-1185">Reference proteome</keyword>
<dbReference type="OrthoDB" id="1937476at2759"/>
<feature type="region of interest" description="Disordered" evidence="1">
    <location>
        <begin position="148"/>
        <end position="189"/>
    </location>
</feature>
<sequence length="301" mass="32628">MSKRQRREYVREVGHIGTSSSAAAMPEWSHVPISFSVDDAAGIKFPHADPLVITADIAGTEVRRVLIDGGSSADIIFVQAFDQLCISKKHLLLAARPLQGFTGPPLDALGQIGLEITFGEGLLARTEEMPTQAGVLTVFGDQATARRAEYGHGPPLDPRQVNSVQGNPEDFSTPGESSKKSFPRPSPEGEIAMKVTVKDGKEYSFQLARTCLQKSLQSLEKVVEQNLDVFAWSDEDITGIFSRTPELLLQSSSLAVHLTDTPCHAVLGCRCLCGLSNASTQDYEACAEAVFLPWWTTVLRG</sequence>
<evidence type="ECO:0000256" key="1">
    <source>
        <dbReference type="SAM" id="MobiDB-lite"/>
    </source>
</evidence>
<dbReference type="EMBL" id="JAAALK010000284">
    <property type="protein sequence ID" value="KAG8069266.1"/>
    <property type="molecule type" value="Genomic_DNA"/>
</dbReference>
<organism evidence="2 3">
    <name type="scientific">Zizania palustris</name>
    <name type="common">Northern wild rice</name>
    <dbReference type="NCBI Taxonomy" id="103762"/>
    <lineage>
        <taxon>Eukaryota</taxon>
        <taxon>Viridiplantae</taxon>
        <taxon>Streptophyta</taxon>
        <taxon>Embryophyta</taxon>
        <taxon>Tracheophyta</taxon>
        <taxon>Spermatophyta</taxon>
        <taxon>Magnoliopsida</taxon>
        <taxon>Liliopsida</taxon>
        <taxon>Poales</taxon>
        <taxon>Poaceae</taxon>
        <taxon>BOP clade</taxon>
        <taxon>Oryzoideae</taxon>
        <taxon>Oryzeae</taxon>
        <taxon>Zizaniinae</taxon>
        <taxon>Zizania</taxon>
    </lineage>
</organism>
<protein>
    <submittedName>
        <fullName evidence="2">Uncharacterized protein</fullName>
    </submittedName>
</protein>
<evidence type="ECO:0000313" key="3">
    <source>
        <dbReference type="Proteomes" id="UP000729402"/>
    </source>
</evidence>
<gene>
    <name evidence="2" type="ORF">GUJ93_ZPchr0005g14994</name>
</gene>
<name>A0A8J5S5P6_ZIZPA</name>
<reference evidence="2" key="1">
    <citation type="journal article" date="2021" name="bioRxiv">
        <title>Whole Genome Assembly and Annotation of Northern Wild Rice, Zizania palustris L., Supports a Whole Genome Duplication in the Zizania Genus.</title>
        <authorList>
            <person name="Haas M."/>
            <person name="Kono T."/>
            <person name="Macchietto M."/>
            <person name="Millas R."/>
            <person name="McGilp L."/>
            <person name="Shao M."/>
            <person name="Duquette J."/>
            <person name="Hirsch C.N."/>
            <person name="Kimball J."/>
        </authorList>
    </citation>
    <scope>NUCLEOTIDE SEQUENCE</scope>
    <source>
        <tissue evidence="2">Fresh leaf tissue</tissue>
    </source>
</reference>
<evidence type="ECO:0000313" key="2">
    <source>
        <dbReference type="EMBL" id="KAG8069266.1"/>
    </source>
</evidence>
<dbReference type="PANTHER" id="PTHR33240">
    <property type="entry name" value="OS08G0508500 PROTEIN"/>
    <property type="match status" value="1"/>
</dbReference>
<dbReference type="Proteomes" id="UP000729402">
    <property type="component" value="Unassembled WGS sequence"/>
</dbReference>